<reference evidence="2 3" key="1">
    <citation type="submission" date="2018-09" db="EMBL/GenBank/DDBJ databases">
        <title>Altererythrobacter spongiae sp. nov., isolated from a marine sponge.</title>
        <authorList>
            <person name="Zhuang L."/>
            <person name="Luo L."/>
        </authorList>
    </citation>
    <scope>NUCLEOTIDE SEQUENCE [LARGE SCALE GENOMIC DNA]</scope>
    <source>
        <strain evidence="2 3">HN-Y73</strain>
    </source>
</reference>
<dbReference type="AlphaFoldDB" id="A0A420EKK5"/>
<accession>A0A420EKK5</accession>
<name>A0A420EKK5_9SPHN</name>
<evidence type="ECO:0000313" key="3">
    <source>
        <dbReference type="Proteomes" id="UP000284395"/>
    </source>
</evidence>
<evidence type="ECO:0000313" key="2">
    <source>
        <dbReference type="EMBL" id="RKF21217.1"/>
    </source>
</evidence>
<keyword evidence="3" id="KW-1185">Reference proteome</keyword>
<evidence type="ECO:0000256" key="1">
    <source>
        <dbReference type="SAM" id="MobiDB-lite"/>
    </source>
</evidence>
<organism evidence="2 3">
    <name type="scientific">Altericroceibacterium spongiae</name>
    <dbReference type="NCBI Taxonomy" id="2320269"/>
    <lineage>
        <taxon>Bacteria</taxon>
        <taxon>Pseudomonadati</taxon>
        <taxon>Pseudomonadota</taxon>
        <taxon>Alphaproteobacteria</taxon>
        <taxon>Sphingomonadales</taxon>
        <taxon>Erythrobacteraceae</taxon>
        <taxon>Altericroceibacterium</taxon>
    </lineage>
</organism>
<gene>
    <name evidence="2" type="ORF">D6851_09940</name>
</gene>
<sequence>MVSRTPSGPLCGIAITGGAPPGGVGRAGTGSGSGAGGGGGGGGGGSGVAQPASKARPVTAKVLRNGMRRIDNIFPAFSRQNGIPDI</sequence>
<dbReference type="EMBL" id="RAPF01000004">
    <property type="protein sequence ID" value="RKF21217.1"/>
    <property type="molecule type" value="Genomic_DNA"/>
</dbReference>
<proteinExistence type="predicted"/>
<dbReference type="Proteomes" id="UP000284395">
    <property type="component" value="Unassembled WGS sequence"/>
</dbReference>
<comment type="caution">
    <text evidence="2">The sequence shown here is derived from an EMBL/GenBank/DDBJ whole genome shotgun (WGS) entry which is preliminary data.</text>
</comment>
<feature type="compositionally biased region" description="Gly residues" evidence="1">
    <location>
        <begin position="19"/>
        <end position="47"/>
    </location>
</feature>
<protein>
    <submittedName>
        <fullName evidence="2">Uncharacterized protein</fullName>
    </submittedName>
</protein>
<feature type="region of interest" description="Disordered" evidence="1">
    <location>
        <begin position="1"/>
        <end position="56"/>
    </location>
</feature>